<protein>
    <submittedName>
        <fullName evidence="2">Uncharacterized protein</fullName>
    </submittedName>
</protein>
<evidence type="ECO:0000313" key="3">
    <source>
        <dbReference type="Proteomes" id="UP000092445"/>
    </source>
</evidence>
<keyword evidence="3" id="KW-1185">Reference proteome</keyword>
<dbReference type="AlphaFoldDB" id="A0A1B0AH12"/>
<evidence type="ECO:0000256" key="1">
    <source>
        <dbReference type="SAM" id="SignalP"/>
    </source>
</evidence>
<dbReference type="EnsemblMetazoa" id="GPAI045425-RA">
    <property type="protein sequence ID" value="GPAI045425-PA"/>
    <property type="gene ID" value="GPAI045425"/>
</dbReference>
<proteinExistence type="predicted"/>
<keyword evidence="1" id="KW-0732">Signal</keyword>
<reference evidence="3" key="1">
    <citation type="submission" date="2014-03" db="EMBL/GenBank/DDBJ databases">
        <authorList>
            <person name="Aksoy S."/>
            <person name="Warren W."/>
            <person name="Wilson R.K."/>
        </authorList>
    </citation>
    <scope>NUCLEOTIDE SEQUENCE [LARGE SCALE GENOMIC DNA]</scope>
    <source>
        <strain evidence="3">IAEA</strain>
    </source>
</reference>
<feature type="signal peptide" evidence="1">
    <location>
        <begin position="1"/>
        <end position="25"/>
    </location>
</feature>
<sequence length="198" mass="22372">MLQKSTMFFPIIVLIALSHCHLTSANGPQGFITANHGPKLLLISEDLIPDSAENSPKKVLRVNTLKGSSLGEDHRISNKNSSLYNIQTFLTPPSKPKYLNSRDMRVKQSLAEEEKFLKPKLLERRKEINRLYNRMNSDVDGDSVPIHLAPGAYPVYYVMSKTNGHFGKQTLKSFSSAKDFMKYLKTKKIENFKAKASN</sequence>
<accession>A0A1B0AH12</accession>
<reference evidence="2" key="2">
    <citation type="submission" date="2020-05" db="UniProtKB">
        <authorList>
            <consortium name="EnsemblMetazoa"/>
        </authorList>
    </citation>
    <scope>IDENTIFICATION</scope>
    <source>
        <strain evidence="2">IAEA</strain>
    </source>
</reference>
<evidence type="ECO:0000313" key="2">
    <source>
        <dbReference type="EnsemblMetazoa" id="GPAI045425-PA"/>
    </source>
</evidence>
<name>A0A1B0AH12_GLOPL</name>
<dbReference type="VEuPathDB" id="VectorBase:GPAI045425"/>
<organism evidence="2 3">
    <name type="scientific">Glossina pallidipes</name>
    <name type="common">Tsetse fly</name>
    <dbReference type="NCBI Taxonomy" id="7398"/>
    <lineage>
        <taxon>Eukaryota</taxon>
        <taxon>Metazoa</taxon>
        <taxon>Ecdysozoa</taxon>
        <taxon>Arthropoda</taxon>
        <taxon>Hexapoda</taxon>
        <taxon>Insecta</taxon>
        <taxon>Pterygota</taxon>
        <taxon>Neoptera</taxon>
        <taxon>Endopterygota</taxon>
        <taxon>Diptera</taxon>
        <taxon>Brachycera</taxon>
        <taxon>Muscomorpha</taxon>
        <taxon>Hippoboscoidea</taxon>
        <taxon>Glossinidae</taxon>
        <taxon>Glossina</taxon>
    </lineage>
</organism>
<dbReference type="Proteomes" id="UP000092445">
    <property type="component" value="Unassembled WGS sequence"/>
</dbReference>
<feature type="chain" id="PRO_5008403842" evidence="1">
    <location>
        <begin position="26"/>
        <end position="198"/>
    </location>
</feature>